<feature type="compositionally biased region" description="Pro residues" evidence="1">
    <location>
        <begin position="888"/>
        <end position="902"/>
    </location>
</feature>
<keyword evidence="3" id="KW-1185">Reference proteome</keyword>
<comment type="caution">
    <text evidence="2">The sequence shown here is derived from an EMBL/GenBank/DDBJ whole genome shotgun (WGS) entry which is preliminary data.</text>
</comment>
<gene>
    <name evidence="2" type="primary">Necator_chrIV.g17020</name>
    <name evidence="2" type="ORF">RB195_003722</name>
</gene>
<feature type="compositionally biased region" description="Basic residues" evidence="1">
    <location>
        <begin position="511"/>
        <end position="526"/>
    </location>
</feature>
<feature type="compositionally biased region" description="Polar residues" evidence="1">
    <location>
        <begin position="710"/>
        <end position="719"/>
    </location>
</feature>
<feature type="compositionally biased region" description="Polar residues" evidence="1">
    <location>
        <begin position="564"/>
        <end position="576"/>
    </location>
</feature>
<feature type="compositionally biased region" description="Polar residues" evidence="1">
    <location>
        <begin position="374"/>
        <end position="384"/>
    </location>
</feature>
<feature type="compositionally biased region" description="Polar residues" evidence="1">
    <location>
        <begin position="584"/>
        <end position="596"/>
    </location>
</feature>
<sequence>MEELNIPEEKRLRYKCAVHGCASGKTFSLFSVMDHLAWHFSELYHSKRIYNYYCNLCKLRFYILGMCGGCKCGPQCTEERFVQLKPEVTMEDVKRDVQFSFFVHKHAVPVLESTTSKIGDCNQPSSNSGASYQVPVGPEGGSRRTNDTQNPQPAAERRSRSAVRQPPPESRPGNNPPKKPVPPPLPKRVSRSPGRNREQTPYAQTGENGQGTSTASNQRRSRSTVRRPPVRCRQDSLLTDNPPPPSVSRRQMSRSPGPKSRVESVEQKTECDPRSPGGQSWMTMPSPSYYPDGTPRTPHYSDEDEEIEPAYYRTVRNRSQSRSGASSRTENEEARDLARRQAMGAERPTSATWNGSLPKPQLFSNIFVQDHFPTPSSSVPQNMSPAEPIGSSVPGKTRNESMENARDPLSKEDVEVEPHPTPPNHDPPPPPNKPAAVESVAPPPPPPPPEEEPPSCAYYKTAVDDARIRLTPPPAPPPPSSLGVRLSTSSQPVPKPVLPPSAPSHNESSGTRKHSATTVRSVHKKSRQDALLEENPSPPRTPRCRVSRSPGPSGSSHNIEFGSKTPTYDPHTSWSGGPTPAYGTKTSSGMQWTSAHESTKPFCFAKTPQYHDGSPEYTNAASIPGHGIRAPIQGCQKPFYGSQTPAYDRSPGPGPPSRGQHTNGRQTSFHGSQSQNYGSRSPGPAIPNQEPQTASYAADPRLHKSRNSRDGSSTPSYGNRSSREQSRQSSRSSSRAHGLNTGYSGHTPMRSPATYSDGTPRSPRYEDNEEEAVPSYMRSPGRKNSGSDGNTQAMRAEVPNNDPLSLENRARTPPPPENVTSEQNTSSDFTNPPSTSNPGFNGQAGMPPFCAPIPQNPFMPVSPFGHIPFMYPVHNQYGVYPATGMPPMGVPPPPPPPPPPQPSSVFPNLQVPPLPFAPPQQLFAPMPVPQPPNISMSGARTPSSSLPPHSTASTGSNAREEQQPTHSTATSKKSAPPQRVGGSVFLETPPPAPKPSVPPPKSKKGTTKRKRCYSYDRSDSD</sequence>
<feature type="compositionally biased region" description="Polar residues" evidence="1">
    <location>
        <begin position="660"/>
        <end position="679"/>
    </location>
</feature>
<feature type="compositionally biased region" description="Basic and acidic residues" evidence="1">
    <location>
        <begin position="329"/>
        <end position="339"/>
    </location>
</feature>
<feature type="compositionally biased region" description="Pro residues" evidence="1">
    <location>
        <begin position="471"/>
        <end position="480"/>
    </location>
</feature>
<feature type="compositionally biased region" description="Polar residues" evidence="1">
    <location>
        <begin position="964"/>
        <end position="973"/>
    </location>
</feature>
<evidence type="ECO:0000256" key="1">
    <source>
        <dbReference type="SAM" id="MobiDB-lite"/>
    </source>
</evidence>
<feature type="region of interest" description="Disordered" evidence="1">
    <location>
        <begin position="876"/>
        <end position="1021"/>
    </location>
</feature>
<feature type="region of interest" description="Disordered" evidence="1">
    <location>
        <begin position="116"/>
        <end position="848"/>
    </location>
</feature>
<feature type="compositionally biased region" description="Polar residues" evidence="1">
    <location>
        <begin position="317"/>
        <end position="328"/>
    </location>
</feature>
<feature type="compositionally biased region" description="Basic and acidic residues" evidence="1">
    <location>
        <begin position="397"/>
        <end position="418"/>
    </location>
</feature>
<feature type="compositionally biased region" description="Basic residues" evidence="1">
    <location>
        <begin position="219"/>
        <end position="230"/>
    </location>
</feature>
<feature type="compositionally biased region" description="Basic residues" evidence="1">
    <location>
        <begin position="1001"/>
        <end position="1012"/>
    </location>
</feature>
<feature type="compositionally biased region" description="Polar residues" evidence="1">
    <location>
        <begin position="199"/>
        <end position="218"/>
    </location>
</feature>
<feature type="compositionally biased region" description="Pro residues" evidence="1">
    <location>
        <begin position="988"/>
        <end position="1000"/>
    </location>
</feature>
<feature type="compositionally biased region" description="Low complexity" evidence="1">
    <location>
        <begin position="547"/>
        <end position="556"/>
    </location>
</feature>
<evidence type="ECO:0000313" key="2">
    <source>
        <dbReference type="EMBL" id="KAK6752470.1"/>
    </source>
</evidence>
<reference evidence="2 3" key="1">
    <citation type="submission" date="2023-08" db="EMBL/GenBank/DDBJ databases">
        <title>A Necator americanus chromosomal reference genome.</title>
        <authorList>
            <person name="Ilik V."/>
            <person name="Petrzelkova K.J."/>
            <person name="Pardy F."/>
            <person name="Fuh T."/>
            <person name="Niatou-Singa F.S."/>
            <person name="Gouil Q."/>
            <person name="Baker L."/>
            <person name="Ritchie M.E."/>
            <person name="Jex A.R."/>
            <person name="Gazzola D."/>
            <person name="Li H."/>
            <person name="Toshio Fujiwara R."/>
            <person name="Zhan B."/>
            <person name="Aroian R.V."/>
            <person name="Pafco B."/>
            <person name="Schwarz E.M."/>
        </authorList>
    </citation>
    <scope>NUCLEOTIDE SEQUENCE [LARGE SCALE GENOMIC DNA]</scope>
    <source>
        <strain evidence="2 3">Aroian</strain>
        <tissue evidence="2">Whole animal</tissue>
    </source>
</reference>
<protein>
    <recommendedName>
        <fullName evidence="4">C2H2-type domain-containing protein</fullName>
    </recommendedName>
</protein>
<feature type="compositionally biased region" description="Polar residues" evidence="1">
    <location>
        <begin position="116"/>
        <end position="131"/>
    </location>
</feature>
<feature type="compositionally biased region" description="Polar residues" evidence="1">
    <location>
        <begin position="818"/>
        <end position="840"/>
    </location>
</feature>
<proteinExistence type="predicted"/>
<dbReference type="Proteomes" id="UP001303046">
    <property type="component" value="Unassembled WGS sequence"/>
</dbReference>
<evidence type="ECO:0008006" key="4">
    <source>
        <dbReference type="Google" id="ProtNLM"/>
    </source>
</evidence>
<feature type="compositionally biased region" description="Pro residues" evidence="1">
    <location>
        <begin position="165"/>
        <end position="186"/>
    </location>
</feature>
<feature type="compositionally biased region" description="Polar residues" evidence="1">
    <location>
        <begin position="933"/>
        <end position="957"/>
    </location>
</feature>
<feature type="compositionally biased region" description="Pro residues" evidence="1">
    <location>
        <begin position="419"/>
        <end position="433"/>
    </location>
</feature>
<organism evidence="2 3">
    <name type="scientific">Necator americanus</name>
    <name type="common">Human hookworm</name>
    <dbReference type="NCBI Taxonomy" id="51031"/>
    <lineage>
        <taxon>Eukaryota</taxon>
        <taxon>Metazoa</taxon>
        <taxon>Ecdysozoa</taxon>
        <taxon>Nematoda</taxon>
        <taxon>Chromadorea</taxon>
        <taxon>Rhabditida</taxon>
        <taxon>Rhabditina</taxon>
        <taxon>Rhabditomorpha</taxon>
        <taxon>Strongyloidea</taxon>
        <taxon>Ancylostomatidae</taxon>
        <taxon>Bunostominae</taxon>
        <taxon>Necator</taxon>
    </lineage>
</organism>
<dbReference type="EMBL" id="JAVFWL010000004">
    <property type="protein sequence ID" value="KAK6752470.1"/>
    <property type="molecule type" value="Genomic_DNA"/>
</dbReference>
<name>A0ABR1DQ37_NECAM</name>
<accession>A0ABR1DQ37</accession>
<evidence type="ECO:0000313" key="3">
    <source>
        <dbReference type="Proteomes" id="UP001303046"/>
    </source>
</evidence>
<feature type="compositionally biased region" description="Basic and acidic residues" evidence="1">
    <location>
        <begin position="260"/>
        <end position="273"/>
    </location>
</feature>
<feature type="compositionally biased region" description="Pro residues" evidence="1">
    <location>
        <begin position="493"/>
        <end position="502"/>
    </location>
</feature>
<feature type="compositionally biased region" description="Polar residues" evidence="1">
    <location>
        <begin position="277"/>
        <end position="286"/>
    </location>
</feature>
<feature type="compositionally biased region" description="Polar residues" evidence="1">
    <location>
        <begin position="782"/>
        <end position="793"/>
    </location>
</feature>